<reference evidence="17 18" key="1">
    <citation type="submission" date="2018-07" db="EMBL/GenBank/DDBJ databases">
        <title>Motiliproteus coralliicola sp. nov., a bacterium isolated from Coral.</title>
        <authorList>
            <person name="Wang G."/>
        </authorList>
    </citation>
    <scope>NUCLEOTIDE SEQUENCE [LARGE SCALE GENOMIC DNA]</scope>
    <source>
        <strain evidence="17 18">C34</strain>
    </source>
</reference>
<evidence type="ECO:0000256" key="14">
    <source>
        <dbReference type="ARBA" id="ARBA00042773"/>
    </source>
</evidence>
<dbReference type="Gene3D" id="2.30.38.10">
    <property type="entry name" value="Luciferase, Domain 3"/>
    <property type="match status" value="1"/>
</dbReference>
<evidence type="ECO:0000256" key="8">
    <source>
        <dbReference type="ARBA" id="ARBA00022840"/>
    </source>
</evidence>
<feature type="domain" description="AMP-binding enzyme C-terminal" evidence="16">
    <location>
        <begin position="473"/>
        <end position="547"/>
    </location>
</feature>
<keyword evidence="7" id="KW-0276">Fatty acid metabolism</keyword>
<evidence type="ECO:0000256" key="11">
    <source>
        <dbReference type="ARBA" id="ARBA00023136"/>
    </source>
</evidence>
<name>A0A369WDC0_9GAMM</name>
<dbReference type="Gene3D" id="3.40.50.980">
    <property type="match status" value="2"/>
</dbReference>
<evidence type="ECO:0000256" key="5">
    <source>
        <dbReference type="ARBA" id="ARBA00022598"/>
    </source>
</evidence>
<dbReference type="CDD" id="cd05936">
    <property type="entry name" value="FC-FACS_FadD_like"/>
    <property type="match status" value="1"/>
</dbReference>
<dbReference type="Pfam" id="PF13193">
    <property type="entry name" value="AMP-binding_C"/>
    <property type="match status" value="1"/>
</dbReference>
<organism evidence="17 18">
    <name type="scientific">Motiliproteus coralliicola</name>
    <dbReference type="NCBI Taxonomy" id="2283196"/>
    <lineage>
        <taxon>Bacteria</taxon>
        <taxon>Pseudomonadati</taxon>
        <taxon>Pseudomonadota</taxon>
        <taxon>Gammaproteobacteria</taxon>
        <taxon>Oceanospirillales</taxon>
        <taxon>Oceanospirillaceae</taxon>
        <taxon>Motiliproteus</taxon>
    </lineage>
</organism>
<comment type="pathway">
    <text evidence="3">Lipid metabolism; fatty acid beta-oxidation.</text>
</comment>
<dbReference type="PROSITE" id="PS00455">
    <property type="entry name" value="AMP_BINDING"/>
    <property type="match status" value="1"/>
</dbReference>
<comment type="cofactor">
    <cofactor evidence="1">
        <name>Mg(2+)</name>
        <dbReference type="ChEBI" id="CHEBI:18420"/>
    </cofactor>
</comment>
<evidence type="ECO:0000259" key="15">
    <source>
        <dbReference type="Pfam" id="PF00501"/>
    </source>
</evidence>
<evidence type="ECO:0000313" key="17">
    <source>
        <dbReference type="EMBL" id="RDE19752.1"/>
    </source>
</evidence>
<dbReference type="EMBL" id="QQOH01000003">
    <property type="protein sequence ID" value="RDE19752.1"/>
    <property type="molecule type" value="Genomic_DNA"/>
</dbReference>
<accession>A0A369WDC0</accession>
<dbReference type="AlphaFoldDB" id="A0A369WDC0"/>
<dbReference type="OrthoDB" id="9803968at2"/>
<keyword evidence="5 17" id="KW-0436">Ligase</keyword>
<comment type="subcellular location">
    <subcellularLocation>
        <location evidence="2">Membrane</location>
        <topology evidence="2">Peripheral membrane protein</topology>
    </subcellularLocation>
</comment>
<dbReference type="InterPro" id="IPR045851">
    <property type="entry name" value="AMP-bd_C_sf"/>
</dbReference>
<dbReference type="Gene3D" id="3.30.300.30">
    <property type="match status" value="1"/>
</dbReference>
<proteinExistence type="inferred from homology"/>
<gene>
    <name evidence="17" type="ORF">DV711_12805</name>
</gene>
<dbReference type="InterPro" id="IPR020845">
    <property type="entry name" value="AMP-binding_CS"/>
</dbReference>
<evidence type="ECO:0000256" key="9">
    <source>
        <dbReference type="ARBA" id="ARBA00022842"/>
    </source>
</evidence>
<evidence type="ECO:0000256" key="1">
    <source>
        <dbReference type="ARBA" id="ARBA00001946"/>
    </source>
</evidence>
<dbReference type="InterPro" id="IPR050237">
    <property type="entry name" value="ATP-dep_AMP-bd_enzyme"/>
</dbReference>
<keyword evidence="10" id="KW-0443">Lipid metabolism</keyword>
<dbReference type="GO" id="GO:0004467">
    <property type="term" value="F:long-chain fatty acid-CoA ligase activity"/>
    <property type="evidence" value="ECO:0007669"/>
    <property type="project" value="UniProtKB-EC"/>
</dbReference>
<evidence type="ECO:0000256" key="13">
    <source>
        <dbReference type="ARBA" id="ARBA00039545"/>
    </source>
</evidence>
<dbReference type="PANTHER" id="PTHR43767">
    <property type="entry name" value="LONG-CHAIN-FATTY-ACID--COA LIGASE"/>
    <property type="match status" value="1"/>
</dbReference>
<feature type="domain" description="AMP-dependent synthetase/ligase" evidence="15">
    <location>
        <begin position="36"/>
        <end position="422"/>
    </location>
</feature>
<dbReference type="InterPro" id="IPR025110">
    <property type="entry name" value="AMP-bd_C"/>
</dbReference>
<evidence type="ECO:0000256" key="3">
    <source>
        <dbReference type="ARBA" id="ARBA00005005"/>
    </source>
</evidence>
<dbReference type="GO" id="GO:0016020">
    <property type="term" value="C:membrane"/>
    <property type="evidence" value="ECO:0007669"/>
    <property type="project" value="UniProtKB-SubCell"/>
</dbReference>
<evidence type="ECO:0000313" key="18">
    <source>
        <dbReference type="Proteomes" id="UP000253769"/>
    </source>
</evidence>
<evidence type="ECO:0000256" key="12">
    <source>
        <dbReference type="ARBA" id="ARBA00026121"/>
    </source>
</evidence>
<keyword evidence="9" id="KW-0460">Magnesium</keyword>
<evidence type="ECO:0000256" key="10">
    <source>
        <dbReference type="ARBA" id="ARBA00023098"/>
    </source>
</evidence>
<dbReference type="InterPro" id="IPR000873">
    <property type="entry name" value="AMP-dep_synth/lig_dom"/>
</dbReference>
<dbReference type="EC" id="6.2.1.3" evidence="12"/>
<evidence type="ECO:0000256" key="2">
    <source>
        <dbReference type="ARBA" id="ARBA00004170"/>
    </source>
</evidence>
<dbReference type="PANTHER" id="PTHR43767:SF8">
    <property type="entry name" value="LONG-CHAIN-FATTY-ACID--COA LIGASE"/>
    <property type="match status" value="1"/>
</dbReference>
<comment type="similarity">
    <text evidence="4">Belongs to the ATP-dependent AMP-binding enzyme family.</text>
</comment>
<evidence type="ECO:0000256" key="4">
    <source>
        <dbReference type="ARBA" id="ARBA00006432"/>
    </source>
</evidence>
<protein>
    <recommendedName>
        <fullName evidence="13">Long-chain-fatty-acid--CoA ligase</fullName>
        <ecNumber evidence="12">6.2.1.3</ecNumber>
    </recommendedName>
    <alternativeName>
        <fullName evidence="14">Long-chain acyl-CoA synthetase</fullName>
    </alternativeName>
</protein>
<dbReference type="Proteomes" id="UP000253769">
    <property type="component" value="Unassembled WGS sequence"/>
</dbReference>
<dbReference type="FunFam" id="3.40.50.12780:FF:000003">
    <property type="entry name" value="Long-chain-fatty-acid--CoA ligase FadD"/>
    <property type="match status" value="1"/>
</dbReference>
<evidence type="ECO:0000256" key="6">
    <source>
        <dbReference type="ARBA" id="ARBA00022741"/>
    </source>
</evidence>
<sequence length="560" mass="61090">MNVSEVASQEITQEKPFLAAINPDGVNSINEVLALSCQRFSDQPAYTSLGRTLTYTEVDRLSADFAAFLQHVLGLKAGDRIAVQLPNLIQYPVVVFGAIRAGLVVVNTNPLYTANEMRHQFNDSGAKALVVFAGCGDRAEQVIKDTPIEHVIVTEVADLHSPFKRLLLNSVVKYIKKMVPKYNIPGAISLNQALEQGREFDHAPANPGPEDLAILQYTGGTTGVAKGAMLTHGNLVANYLQLATHFGDFIGAKKEVFIGPLPLYHIYAFTLHCMLLLGTGNQSVLIPNPRDIPGFVKELKKWKFTGFAGLNTLFVALANNKEFGELDFSQLKFTASGGMALTMDAAKQWEQVTGCGILEGYGLTETSPAVTFNQPGKVQLGSIGIPIPLTQLKVVDDEGVELPTGQPGELCIRGPQVMDGYWQRPDETAEVMSADGWFQSGDMAILADDGFARIVDRKKDMIIVSGFNVYPNEIEDVVCTMPEVLECAAIGVPDERSGEVVKLFVVRNDDSLGVEQIVEYCRERLTAYKIPRQVEFCDELPKTNVGKVLRRALKSPPTAA</sequence>
<dbReference type="FunFam" id="3.30.300.30:FF:000006">
    <property type="entry name" value="Long-chain-fatty-acid--CoA ligase FadD"/>
    <property type="match status" value="1"/>
</dbReference>
<dbReference type="GO" id="GO:0005524">
    <property type="term" value="F:ATP binding"/>
    <property type="evidence" value="ECO:0007669"/>
    <property type="project" value="UniProtKB-KW"/>
</dbReference>
<keyword evidence="8" id="KW-0067">ATP-binding</keyword>
<dbReference type="Pfam" id="PF00501">
    <property type="entry name" value="AMP-binding"/>
    <property type="match status" value="1"/>
</dbReference>
<keyword evidence="6" id="KW-0547">Nucleotide-binding</keyword>
<evidence type="ECO:0000259" key="16">
    <source>
        <dbReference type="Pfam" id="PF13193"/>
    </source>
</evidence>
<keyword evidence="18" id="KW-1185">Reference proteome</keyword>
<evidence type="ECO:0000256" key="7">
    <source>
        <dbReference type="ARBA" id="ARBA00022832"/>
    </source>
</evidence>
<dbReference type="SUPFAM" id="SSF56801">
    <property type="entry name" value="Acetyl-CoA synthetase-like"/>
    <property type="match status" value="1"/>
</dbReference>
<comment type="caution">
    <text evidence="17">The sequence shown here is derived from an EMBL/GenBank/DDBJ whole genome shotgun (WGS) entry which is preliminary data.</text>
</comment>
<dbReference type="NCBIfam" id="NF004229">
    <property type="entry name" value="PRK05677.1"/>
    <property type="match status" value="1"/>
</dbReference>
<keyword evidence="11" id="KW-0472">Membrane</keyword>
<dbReference type="RefSeq" id="WP_114696097.1">
    <property type="nucleotide sequence ID" value="NZ_QQOH01000003.1"/>
</dbReference>